<comment type="caution">
    <text evidence="2">The sequence shown here is derived from an EMBL/GenBank/DDBJ whole genome shotgun (WGS) entry which is preliminary data.</text>
</comment>
<feature type="chain" id="PRO_5047329118" evidence="1">
    <location>
        <begin position="20"/>
        <end position="116"/>
    </location>
</feature>
<evidence type="ECO:0000256" key="1">
    <source>
        <dbReference type="SAM" id="SignalP"/>
    </source>
</evidence>
<accession>A0ABS2HF22</accession>
<evidence type="ECO:0000313" key="3">
    <source>
        <dbReference type="Proteomes" id="UP000809621"/>
    </source>
</evidence>
<keyword evidence="3" id="KW-1185">Reference proteome</keyword>
<evidence type="ECO:0000313" key="2">
    <source>
        <dbReference type="EMBL" id="MBM7036180.1"/>
    </source>
</evidence>
<dbReference type="InterPro" id="IPR016879">
    <property type="entry name" value="UCP028299"/>
</dbReference>
<dbReference type="EMBL" id="JAFEUM010000002">
    <property type="protein sequence ID" value="MBM7036180.1"/>
    <property type="molecule type" value="Genomic_DNA"/>
</dbReference>
<proteinExistence type="predicted"/>
<reference evidence="2 3" key="1">
    <citation type="submission" date="2021-02" db="EMBL/GenBank/DDBJ databases">
        <authorList>
            <person name="Park J.-S."/>
        </authorList>
    </citation>
    <scope>NUCLEOTIDE SEQUENCE [LARGE SCALE GENOMIC DNA]</scope>
    <source>
        <strain evidence="2 3">188UL20-2</strain>
    </source>
</reference>
<protein>
    <submittedName>
        <fullName evidence="2">DUF3316 domain-containing protein</fullName>
    </submittedName>
</protein>
<gene>
    <name evidence="2" type="ORF">JQC93_07120</name>
</gene>
<dbReference type="Pfam" id="PF11777">
    <property type="entry name" value="DUF3316"/>
    <property type="match status" value="1"/>
</dbReference>
<dbReference type="Proteomes" id="UP000809621">
    <property type="component" value="Unassembled WGS sequence"/>
</dbReference>
<keyword evidence="1" id="KW-0732">Signal</keyword>
<sequence length="116" mass="12748">MRALTVLSAALLMSSAAFAGEMESIHTNQNAIFMSDAVATQAEAETLGAAYIEKLSATRDIDLAQSLPTPHRKIDRRSMSLDSTEMNVISEEADDGTTEYFAQVEIGYSYTYRDEK</sequence>
<feature type="signal peptide" evidence="1">
    <location>
        <begin position="1"/>
        <end position="19"/>
    </location>
</feature>
<dbReference type="RefSeq" id="WP_205157771.1">
    <property type="nucleotide sequence ID" value="NZ_JAFEUM010000002.1"/>
</dbReference>
<organism evidence="2 3">
    <name type="scientific">Vibrio ulleungensis</name>
    <dbReference type="NCBI Taxonomy" id="2807619"/>
    <lineage>
        <taxon>Bacteria</taxon>
        <taxon>Pseudomonadati</taxon>
        <taxon>Pseudomonadota</taxon>
        <taxon>Gammaproteobacteria</taxon>
        <taxon>Vibrionales</taxon>
        <taxon>Vibrionaceae</taxon>
        <taxon>Vibrio</taxon>
    </lineage>
</organism>
<name>A0ABS2HF22_9VIBR</name>